<feature type="transmembrane region" description="Helical" evidence="1">
    <location>
        <begin position="12"/>
        <end position="31"/>
    </location>
</feature>
<comment type="caution">
    <text evidence="2">The sequence shown here is derived from an EMBL/GenBank/DDBJ whole genome shotgun (WGS) entry which is preliminary data.</text>
</comment>
<evidence type="ECO:0000256" key="1">
    <source>
        <dbReference type="SAM" id="Phobius"/>
    </source>
</evidence>
<dbReference type="RefSeq" id="WP_132561210.1">
    <property type="nucleotide sequence ID" value="NZ_SMBH01000004.1"/>
</dbReference>
<evidence type="ECO:0000313" key="2">
    <source>
        <dbReference type="EMBL" id="TCU17031.1"/>
    </source>
</evidence>
<keyword evidence="1" id="KW-1133">Transmembrane helix</keyword>
<proteinExistence type="predicted"/>
<organism evidence="2 3">
    <name type="scientific">Rhizobium sullae</name>
    <name type="common">Rhizobium hedysari</name>
    <dbReference type="NCBI Taxonomy" id="50338"/>
    <lineage>
        <taxon>Bacteria</taxon>
        <taxon>Pseudomonadati</taxon>
        <taxon>Pseudomonadota</taxon>
        <taxon>Alphaproteobacteria</taxon>
        <taxon>Hyphomicrobiales</taxon>
        <taxon>Rhizobiaceae</taxon>
        <taxon>Rhizobium/Agrobacterium group</taxon>
        <taxon>Rhizobium</taxon>
    </lineage>
</organism>
<sequence length="117" mass="12022">MEKLSWLRPAVYGAVCGAAALAIIGFSWGGWVTGAGAQKSAGIERTAAIAAALTPYCLERAKTDPAATEIMAELKAASSYSRSDVVKKAGWATPLGSTEPNLDLAQACQIALGKVIP</sequence>
<protein>
    <submittedName>
        <fullName evidence="2">Uncharacterized protein</fullName>
    </submittedName>
</protein>
<name>A0A4R3Q781_RHISU</name>
<dbReference type="AlphaFoldDB" id="A0A4R3Q781"/>
<keyword evidence="1" id="KW-0472">Membrane</keyword>
<dbReference type="EMBL" id="SMBH01000004">
    <property type="protein sequence ID" value="TCU17031.1"/>
    <property type="molecule type" value="Genomic_DNA"/>
</dbReference>
<evidence type="ECO:0000313" key="3">
    <source>
        <dbReference type="Proteomes" id="UP000294576"/>
    </source>
</evidence>
<reference evidence="2 3" key="1">
    <citation type="submission" date="2019-03" db="EMBL/GenBank/DDBJ databases">
        <title>Genomic Encyclopedia of Type Strains, Phase IV (KMG-V): Genome sequencing to study the core and pangenomes of soil and plant-associated prokaryotes.</title>
        <authorList>
            <person name="Whitman W."/>
        </authorList>
    </citation>
    <scope>NUCLEOTIDE SEQUENCE [LARGE SCALE GENOMIC DNA]</scope>
    <source>
        <strain evidence="2 3">Hc14</strain>
    </source>
</reference>
<accession>A0A4R3Q781</accession>
<dbReference type="Proteomes" id="UP000294576">
    <property type="component" value="Unassembled WGS sequence"/>
</dbReference>
<gene>
    <name evidence="2" type="ORF">EV132_10454</name>
</gene>
<keyword evidence="1" id="KW-0812">Transmembrane</keyword>